<dbReference type="PANTHER" id="PTHR45833">
    <property type="entry name" value="METHIONINE SYNTHASE"/>
    <property type="match status" value="1"/>
</dbReference>
<protein>
    <recommendedName>
        <fullName evidence="8">Hcy-binding domain-containing protein</fullName>
    </recommendedName>
</protein>
<proteinExistence type="inferred from homology"/>
<evidence type="ECO:0000313" key="10">
    <source>
        <dbReference type="Proteomes" id="UP000256970"/>
    </source>
</evidence>
<evidence type="ECO:0000256" key="6">
    <source>
        <dbReference type="ARBA" id="ARBA00023285"/>
    </source>
</evidence>
<keyword evidence="3" id="KW-0808">Transferase</keyword>
<dbReference type="GO" id="GO:0032259">
    <property type="term" value="P:methylation"/>
    <property type="evidence" value="ECO:0007669"/>
    <property type="project" value="UniProtKB-KW"/>
</dbReference>
<gene>
    <name evidence="9" type="ORF">BQ4739_LOCUS8372</name>
</gene>
<accession>A0A383VRA8</accession>
<dbReference type="PROSITE" id="PS50970">
    <property type="entry name" value="HCY"/>
    <property type="match status" value="1"/>
</dbReference>
<reference evidence="9 10" key="1">
    <citation type="submission" date="2016-10" db="EMBL/GenBank/DDBJ databases">
        <authorList>
            <person name="Cai Z."/>
        </authorList>
    </citation>
    <scope>NUCLEOTIDE SEQUENCE [LARGE SCALE GENOMIC DNA]</scope>
</reference>
<dbReference type="GO" id="GO:0005829">
    <property type="term" value="C:cytosol"/>
    <property type="evidence" value="ECO:0007669"/>
    <property type="project" value="TreeGrafter"/>
</dbReference>
<dbReference type="GO" id="GO:0008705">
    <property type="term" value="F:methionine synthase activity"/>
    <property type="evidence" value="ECO:0007669"/>
    <property type="project" value="TreeGrafter"/>
</dbReference>
<dbReference type="GO" id="GO:0046872">
    <property type="term" value="F:metal ion binding"/>
    <property type="evidence" value="ECO:0007669"/>
    <property type="project" value="UniProtKB-KW"/>
</dbReference>
<dbReference type="InterPro" id="IPR050554">
    <property type="entry name" value="Met_Synthase/Corrinoid"/>
</dbReference>
<evidence type="ECO:0000313" key="9">
    <source>
        <dbReference type="EMBL" id="SZX68047.1"/>
    </source>
</evidence>
<dbReference type="InterPro" id="IPR036589">
    <property type="entry name" value="HCY_dom_sf"/>
</dbReference>
<comment type="caution">
    <text evidence="7">Lacks conserved residue(s) required for the propagation of feature annotation.</text>
</comment>
<keyword evidence="6" id="KW-0170">Cobalt</keyword>
<keyword evidence="10" id="KW-1185">Reference proteome</keyword>
<dbReference type="Gene3D" id="3.20.20.330">
    <property type="entry name" value="Homocysteine-binding-like domain"/>
    <property type="match status" value="1"/>
</dbReference>
<evidence type="ECO:0000256" key="3">
    <source>
        <dbReference type="ARBA" id="ARBA00022679"/>
    </source>
</evidence>
<evidence type="ECO:0000259" key="8">
    <source>
        <dbReference type="PROSITE" id="PS50970"/>
    </source>
</evidence>
<evidence type="ECO:0000256" key="2">
    <source>
        <dbReference type="ARBA" id="ARBA00022603"/>
    </source>
</evidence>
<dbReference type="GO" id="GO:0046653">
    <property type="term" value="P:tetrahydrofolate metabolic process"/>
    <property type="evidence" value="ECO:0007669"/>
    <property type="project" value="TreeGrafter"/>
</dbReference>
<evidence type="ECO:0000256" key="1">
    <source>
        <dbReference type="ARBA" id="ARBA00010398"/>
    </source>
</evidence>
<feature type="domain" description="Hcy-binding" evidence="8">
    <location>
        <begin position="1"/>
        <end position="101"/>
    </location>
</feature>
<sequence length="101" mass="11395">MIQRFKLQEEDFRGERYANHSHELKGNNDILVITRPDVIEDIHMQYLNAGADIIETNTFNGTTISQADYELQDPDEVFLINKSAAELAKKATAAYMAAHPG</sequence>
<dbReference type="SUPFAM" id="SSF82282">
    <property type="entry name" value="Homocysteine S-methyltransferase"/>
    <property type="match status" value="1"/>
</dbReference>
<dbReference type="InterPro" id="IPR003726">
    <property type="entry name" value="HCY_dom"/>
</dbReference>
<dbReference type="Proteomes" id="UP000256970">
    <property type="component" value="Unassembled WGS sequence"/>
</dbReference>
<dbReference type="EMBL" id="FNXT01000835">
    <property type="protein sequence ID" value="SZX68047.1"/>
    <property type="molecule type" value="Genomic_DNA"/>
</dbReference>
<dbReference type="AlphaFoldDB" id="A0A383VRA8"/>
<dbReference type="STRING" id="3088.A0A383VRA8"/>
<dbReference type="GO" id="GO:0050667">
    <property type="term" value="P:homocysteine metabolic process"/>
    <property type="evidence" value="ECO:0007669"/>
    <property type="project" value="TreeGrafter"/>
</dbReference>
<keyword evidence="5" id="KW-0479">Metal-binding</keyword>
<feature type="non-terminal residue" evidence="9">
    <location>
        <position position="101"/>
    </location>
</feature>
<keyword evidence="2" id="KW-0489">Methyltransferase</keyword>
<name>A0A383VRA8_TETOB</name>
<dbReference type="Pfam" id="PF02574">
    <property type="entry name" value="S-methyl_trans"/>
    <property type="match status" value="1"/>
</dbReference>
<evidence type="ECO:0000256" key="7">
    <source>
        <dbReference type="PROSITE-ProRule" id="PRU00333"/>
    </source>
</evidence>
<organism evidence="9 10">
    <name type="scientific">Tetradesmus obliquus</name>
    <name type="common">Green alga</name>
    <name type="synonym">Acutodesmus obliquus</name>
    <dbReference type="NCBI Taxonomy" id="3088"/>
    <lineage>
        <taxon>Eukaryota</taxon>
        <taxon>Viridiplantae</taxon>
        <taxon>Chlorophyta</taxon>
        <taxon>core chlorophytes</taxon>
        <taxon>Chlorophyceae</taxon>
        <taxon>CS clade</taxon>
        <taxon>Sphaeropleales</taxon>
        <taxon>Scenedesmaceae</taxon>
        <taxon>Tetradesmus</taxon>
    </lineage>
</organism>
<comment type="similarity">
    <text evidence="1">Belongs to the vitamin-B12 dependent methionine synthase family.</text>
</comment>
<evidence type="ECO:0000256" key="4">
    <source>
        <dbReference type="ARBA" id="ARBA00022691"/>
    </source>
</evidence>
<keyword evidence="4" id="KW-0949">S-adenosyl-L-methionine</keyword>
<dbReference type="PANTHER" id="PTHR45833:SF1">
    <property type="entry name" value="METHIONINE SYNTHASE"/>
    <property type="match status" value="1"/>
</dbReference>
<evidence type="ECO:0000256" key="5">
    <source>
        <dbReference type="ARBA" id="ARBA00022723"/>
    </source>
</evidence>